<comment type="function">
    <text evidence="9">Confers DNA tethering and processivity to DNA polymerases and other proteins. Acts as a clamp, forming a ring around DNA (a reaction catalyzed by the clamp-loading complex) which diffuses in an ATP-independent manner freely and bidirectionally along dsDNA. Initially characterized for its ability to contact the catalytic subunit of DNA polymerase III (Pol III), a complex, multichain enzyme responsible for most of the replicative synthesis in bacteria; Pol III exhibits 3'-5' exonuclease proofreading activity. The beta chain is required for initiation of replication as well as for processivity of DNA replication.</text>
</comment>
<comment type="caution">
    <text evidence="13">The sequence shown here is derived from an EMBL/GenBank/DDBJ whole genome shotgun (WGS) entry which is preliminary data.</text>
</comment>
<evidence type="ECO:0000256" key="8">
    <source>
        <dbReference type="ARBA" id="ARBA00023125"/>
    </source>
</evidence>
<feature type="domain" description="DNA polymerase III beta sliding clamp C-terminal" evidence="12">
    <location>
        <begin position="247"/>
        <end position="366"/>
    </location>
</feature>
<comment type="subcellular location">
    <subcellularLocation>
        <location evidence="1 9">Cytoplasm</location>
    </subcellularLocation>
</comment>
<evidence type="ECO:0000259" key="11">
    <source>
        <dbReference type="Pfam" id="PF02767"/>
    </source>
</evidence>
<dbReference type="SMART" id="SM00480">
    <property type="entry name" value="POL3Bc"/>
    <property type="match status" value="1"/>
</dbReference>
<accession>A0A0G1RLY7</accession>
<evidence type="ECO:0000256" key="7">
    <source>
        <dbReference type="ARBA" id="ARBA00022932"/>
    </source>
</evidence>
<evidence type="ECO:0000259" key="12">
    <source>
        <dbReference type="Pfam" id="PF02768"/>
    </source>
</evidence>
<dbReference type="GO" id="GO:0006271">
    <property type="term" value="P:DNA strand elongation involved in DNA replication"/>
    <property type="evidence" value="ECO:0007669"/>
    <property type="project" value="TreeGrafter"/>
</dbReference>
<organism evidence="13 14">
    <name type="scientific">Candidatus Amesbacteria bacterium GW2011_GWA2_47_11b</name>
    <dbReference type="NCBI Taxonomy" id="1618358"/>
    <lineage>
        <taxon>Bacteria</taxon>
        <taxon>Candidatus Amesiibacteriota</taxon>
    </lineage>
</organism>
<dbReference type="EMBL" id="LCNO01000006">
    <property type="protein sequence ID" value="KKU58087.1"/>
    <property type="molecule type" value="Genomic_DNA"/>
</dbReference>
<dbReference type="InterPro" id="IPR022634">
    <property type="entry name" value="DNA_polIII_beta_N"/>
</dbReference>
<dbReference type="SUPFAM" id="SSF55979">
    <property type="entry name" value="DNA clamp"/>
    <property type="match status" value="3"/>
</dbReference>
<dbReference type="STRING" id="1618358.UX80_C0006G0057"/>
<comment type="subunit">
    <text evidence="9">Forms a ring-shaped head-to-tail homodimer around DNA.</text>
</comment>
<dbReference type="Pfam" id="PF00712">
    <property type="entry name" value="DNA_pol3_beta"/>
    <property type="match status" value="1"/>
</dbReference>
<dbReference type="GO" id="GO:0003677">
    <property type="term" value="F:DNA binding"/>
    <property type="evidence" value="ECO:0007669"/>
    <property type="project" value="UniProtKB-UniRule"/>
</dbReference>
<dbReference type="AlphaFoldDB" id="A0A0G1RLY7"/>
<evidence type="ECO:0000256" key="4">
    <source>
        <dbReference type="ARBA" id="ARBA00022679"/>
    </source>
</evidence>
<evidence type="ECO:0000256" key="3">
    <source>
        <dbReference type="ARBA" id="ARBA00022490"/>
    </source>
</evidence>
<protein>
    <recommendedName>
        <fullName evidence="9">Beta sliding clamp</fullName>
    </recommendedName>
</protein>
<dbReference type="GO" id="GO:0005737">
    <property type="term" value="C:cytoplasm"/>
    <property type="evidence" value="ECO:0007669"/>
    <property type="project" value="UniProtKB-SubCell"/>
</dbReference>
<dbReference type="Pfam" id="PF02767">
    <property type="entry name" value="DNA_pol3_beta_2"/>
    <property type="match status" value="1"/>
</dbReference>
<gene>
    <name evidence="13" type="ORF">UX80_C0006G0057</name>
</gene>
<sequence>MHATVLQSDLNRGLGIVGRVVATRGQLPVLANILIEANKEGITLAATNLEIGLRVTVGGKVKELGAITIPGKNLGELVGSLAGESLDLVTEGEKLRIKSGNSTGVLTGISASEFPPIPRAGEQESKRAGVKIDKSILLEIAGQVAYAAAVDESRPVLTGVRIQESGDSLTIVATDGFRLSRKQIPNPKSQIPDVILPARTIQELARVAEGEEVTMEMVKENNQVIFASGDVQLVSRVLEGNFPDVDKIIPQSFKTEVTVDREELAGAMRVAGIFARENSNIVRFKIRDLRFTILASAAQTGENESEIEIEKDGDDGEIAFNYKFVQDFLGSVTEERIKLKINDSLSPGVWMGEKDKSLIHLIMPVRV</sequence>
<dbReference type="PIRSF" id="PIRSF000804">
    <property type="entry name" value="DNA_pol_III_b"/>
    <property type="match status" value="1"/>
</dbReference>
<keyword evidence="5 9" id="KW-0548">Nucleotidyltransferase</keyword>
<keyword evidence="6 9" id="KW-0235">DNA replication</keyword>
<dbReference type="PATRIC" id="fig|1618358.3.peg.438"/>
<dbReference type="PANTHER" id="PTHR30478">
    <property type="entry name" value="DNA POLYMERASE III SUBUNIT BETA"/>
    <property type="match status" value="1"/>
</dbReference>
<dbReference type="NCBIfam" id="TIGR00663">
    <property type="entry name" value="dnan"/>
    <property type="match status" value="1"/>
</dbReference>
<evidence type="ECO:0000256" key="5">
    <source>
        <dbReference type="ARBA" id="ARBA00022695"/>
    </source>
</evidence>
<dbReference type="Gene3D" id="3.70.10.10">
    <property type="match status" value="1"/>
</dbReference>
<evidence type="ECO:0000256" key="2">
    <source>
        <dbReference type="ARBA" id="ARBA00010752"/>
    </source>
</evidence>
<dbReference type="InterPro" id="IPR046938">
    <property type="entry name" value="DNA_clamp_sf"/>
</dbReference>
<evidence type="ECO:0000313" key="13">
    <source>
        <dbReference type="EMBL" id="KKU58087.1"/>
    </source>
</evidence>
<dbReference type="GO" id="GO:0008408">
    <property type="term" value="F:3'-5' exonuclease activity"/>
    <property type="evidence" value="ECO:0007669"/>
    <property type="project" value="InterPro"/>
</dbReference>
<feature type="domain" description="DNA polymerase III beta sliding clamp central" evidence="11">
    <location>
        <begin position="132"/>
        <end position="244"/>
    </location>
</feature>
<keyword evidence="8" id="KW-0238">DNA-binding</keyword>
<dbReference type="InterPro" id="IPR001001">
    <property type="entry name" value="DNA_polIII_beta"/>
</dbReference>
<evidence type="ECO:0000256" key="6">
    <source>
        <dbReference type="ARBA" id="ARBA00022705"/>
    </source>
</evidence>
<dbReference type="InterPro" id="IPR022637">
    <property type="entry name" value="DNA_polIII_beta_cen"/>
</dbReference>
<dbReference type="CDD" id="cd00140">
    <property type="entry name" value="beta_clamp"/>
    <property type="match status" value="1"/>
</dbReference>
<dbReference type="PANTHER" id="PTHR30478:SF0">
    <property type="entry name" value="BETA SLIDING CLAMP"/>
    <property type="match status" value="1"/>
</dbReference>
<proteinExistence type="inferred from homology"/>
<feature type="domain" description="DNA polymerase III beta sliding clamp N-terminal" evidence="10">
    <location>
        <begin position="1"/>
        <end position="117"/>
    </location>
</feature>
<dbReference type="InterPro" id="IPR022635">
    <property type="entry name" value="DNA_polIII_beta_C"/>
</dbReference>
<dbReference type="Gene3D" id="3.10.150.10">
    <property type="entry name" value="DNA Polymerase III, subunit A, domain 2"/>
    <property type="match status" value="1"/>
</dbReference>
<dbReference type="GO" id="GO:0003887">
    <property type="term" value="F:DNA-directed DNA polymerase activity"/>
    <property type="evidence" value="ECO:0007669"/>
    <property type="project" value="UniProtKB-UniRule"/>
</dbReference>
<evidence type="ECO:0000259" key="10">
    <source>
        <dbReference type="Pfam" id="PF00712"/>
    </source>
</evidence>
<evidence type="ECO:0000313" key="14">
    <source>
        <dbReference type="Proteomes" id="UP000034307"/>
    </source>
</evidence>
<evidence type="ECO:0000256" key="1">
    <source>
        <dbReference type="ARBA" id="ARBA00004496"/>
    </source>
</evidence>
<comment type="similarity">
    <text evidence="2 9">Belongs to the beta sliding clamp family.</text>
</comment>
<dbReference type="Proteomes" id="UP000034307">
    <property type="component" value="Unassembled WGS sequence"/>
</dbReference>
<keyword evidence="7 9" id="KW-0239">DNA-directed DNA polymerase</keyword>
<reference evidence="13 14" key="1">
    <citation type="journal article" date="2015" name="Nature">
        <title>rRNA introns, odd ribosomes, and small enigmatic genomes across a large radiation of phyla.</title>
        <authorList>
            <person name="Brown C.T."/>
            <person name="Hug L.A."/>
            <person name="Thomas B.C."/>
            <person name="Sharon I."/>
            <person name="Castelle C.J."/>
            <person name="Singh A."/>
            <person name="Wilkins M.J."/>
            <person name="Williams K.H."/>
            <person name="Banfield J.F."/>
        </authorList>
    </citation>
    <scope>NUCLEOTIDE SEQUENCE [LARGE SCALE GENOMIC DNA]</scope>
</reference>
<keyword evidence="3 9" id="KW-0963">Cytoplasm</keyword>
<dbReference type="GO" id="GO:0009360">
    <property type="term" value="C:DNA polymerase III complex"/>
    <property type="evidence" value="ECO:0007669"/>
    <property type="project" value="InterPro"/>
</dbReference>
<name>A0A0G1RLY7_9BACT</name>
<evidence type="ECO:0000256" key="9">
    <source>
        <dbReference type="PIRNR" id="PIRNR000804"/>
    </source>
</evidence>
<dbReference type="Pfam" id="PF02768">
    <property type="entry name" value="DNA_pol3_beta_3"/>
    <property type="match status" value="1"/>
</dbReference>
<keyword evidence="4 9" id="KW-0808">Transferase</keyword>